<keyword evidence="3" id="KW-1185">Reference proteome</keyword>
<dbReference type="EMBL" id="UZAF01018857">
    <property type="protein sequence ID" value="VDO55549.1"/>
    <property type="molecule type" value="Genomic_DNA"/>
</dbReference>
<protein>
    <submittedName>
        <fullName evidence="2">Uncharacterized protein</fullName>
    </submittedName>
</protein>
<dbReference type="AlphaFoldDB" id="A0A3P7WMR3"/>
<name>A0A3P7WMR3_HAEPC</name>
<proteinExistence type="predicted"/>
<evidence type="ECO:0000313" key="2">
    <source>
        <dbReference type="EMBL" id="VDO55549.1"/>
    </source>
</evidence>
<evidence type="ECO:0000313" key="3">
    <source>
        <dbReference type="Proteomes" id="UP000268014"/>
    </source>
</evidence>
<dbReference type="Proteomes" id="UP000268014">
    <property type="component" value="Unassembled WGS sequence"/>
</dbReference>
<feature type="region of interest" description="Disordered" evidence="1">
    <location>
        <begin position="1"/>
        <end position="25"/>
    </location>
</feature>
<organism evidence="2 3">
    <name type="scientific">Haemonchus placei</name>
    <name type="common">Barber's pole worm</name>
    <dbReference type="NCBI Taxonomy" id="6290"/>
    <lineage>
        <taxon>Eukaryota</taxon>
        <taxon>Metazoa</taxon>
        <taxon>Ecdysozoa</taxon>
        <taxon>Nematoda</taxon>
        <taxon>Chromadorea</taxon>
        <taxon>Rhabditida</taxon>
        <taxon>Rhabditina</taxon>
        <taxon>Rhabditomorpha</taxon>
        <taxon>Strongyloidea</taxon>
        <taxon>Trichostrongylidae</taxon>
        <taxon>Haemonchus</taxon>
    </lineage>
</organism>
<reference evidence="2 3" key="1">
    <citation type="submission" date="2018-11" db="EMBL/GenBank/DDBJ databases">
        <authorList>
            <consortium name="Pathogen Informatics"/>
        </authorList>
    </citation>
    <scope>NUCLEOTIDE SEQUENCE [LARGE SCALE GENOMIC DNA]</scope>
    <source>
        <strain evidence="2 3">MHpl1</strain>
    </source>
</reference>
<sequence>MLAPATCSRSSRILQGTSPIQLRSNRGSRIGNVVSERPFVSRPKAKWTVSE</sequence>
<accession>A0A3P7WMR3</accession>
<gene>
    <name evidence="2" type="ORF">HPLM_LOCUS15150</name>
</gene>
<feature type="compositionally biased region" description="Polar residues" evidence="1">
    <location>
        <begin position="7"/>
        <end position="25"/>
    </location>
</feature>
<evidence type="ECO:0000256" key="1">
    <source>
        <dbReference type="SAM" id="MobiDB-lite"/>
    </source>
</evidence>